<dbReference type="InterPro" id="IPR014718">
    <property type="entry name" value="GH-type_carb-bd"/>
</dbReference>
<sequence length="678" mass="78461">MNGMKVRMSSLTIEGALIEGENPLPMFRSRDHHREVFVNENYVDEHKLNLGNDTGERYLPYRMQDRYSRAREMLELKTVVLENDHLQAVFLPDYGGRLYSLKDKRTNREILYKNPVFQPANLAILNAWFSGGIEWNIGHLGHTYTTCSPLHAAKLVDDEGNEFLRMYEYERCKNIFWQLDFHLPQGSEQLLLYVRIVNDNNHAVPMYWWTNIAVEETTESRVFSDTKDVIYHDPELKGFGTGQLPYLSSVPDTDVSYPMRFPYSNEYFFQTAESCKSPWEAIVYEDGRVFYERSTALLRYRKMFCWGNHQGGRRWCDFLAKPGEGNYIELQGGFAPTQLHGLEMPAHTIWDFTQIFGVSVVDTKLAYDESWDQAQGYVAAHLNEKLDEAEVYASHNKLQAYADKLPESILHKGSGWGELERIRREQAGERDIPQGILFTDESLGAEQLPWIALMQEGSLPESAVGDIPASWMVQKEWTRLLQMSLKNPDNQNWAAYMHYGVMLYEQELEAEAVDAWETSIKLQPSTWVYRNLAEVMKQRGQREEALACLEQAYNLTNGFPDRAFAEEYLNLIMLGKDYSKAWEVYESLSVQDARCDRIQIIVGKAALELGKYEFVNSLFNKEFAVIREGEVLIIELWFSYQARKLAESRNTSVTQQLIEEAKVMFPPPVNIDFRMVGA</sequence>
<reference evidence="3" key="1">
    <citation type="submission" date="2018-11" db="EMBL/GenBank/DDBJ databases">
        <title>Complete genome sequence of Paenibacillus sp. ML311-T8.</title>
        <authorList>
            <person name="Nam Y.-D."/>
            <person name="Kang J."/>
            <person name="Chung W.-H."/>
            <person name="Park Y.S."/>
        </authorList>
    </citation>
    <scope>NUCLEOTIDE SEQUENCE [LARGE SCALE GENOMIC DNA]</scope>
    <source>
        <strain evidence="3">ML311-T8</strain>
    </source>
</reference>
<dbReference type="OrthoDB" id="174931at2"/>
<keyword evidence="3" id="KW-1185">Reference proteome</keyword>
<dbReference type="Proteomes" id="UP000426246">
    <property type="component" value="Chromosome"/>
</dbReference>
<dbReference type="Gene3D" id="2.70.98.10">
    <property type="match status" value="1"/>
</dbReference>
<dbReference type="InterPro" id="IPR011990">
    <property type="entry name" value="TPR-like_helical_dom_sf"/>
</dbReference>
<dbReference type="Gene3D" id="1.25.40.10">
    <property type="entry name" value="Tetratricopeptide repeat domain"/>
    <property type="match status" value="1"/>
</dbReference>
<dbReference type="EMBL" id="CP034235">
    <property type="protein sequence ID" value="QGQ94535.1"/>
    <property type="molecule type" value="Genomic_DNA"/>
</dbReference>
<organism evidence="2 3">
    <name type="scientific">Paenibacillus psychroresistens</name>
    <dbReference type="NCBI Taxonomy" id="1778678"/>
    <lineage>
        <taxon>Bacteria</taxon>
        <taxon>Bacillati</taxon>
        <taxon>Bacillota</taxon>
        <taxon>Bacilli</taxon>
        <taxon>Bacillales</taxon>
        <taxon>Paenibacillaceae</taxon>
        <taxon>Paenibacillus</taxon>
    </lineage>
</organism>
<feature type="domain" description="DUF5107" evidence="1">
    <location>
        <begin position="58"/>
        <end position="339"/>
    </location>
</feature>
<evidence type="ECO:0000313" key="3">
    <source>
        <dbReference type="Proteomes" id="UP000426246"/>
    </source>
</evidence>
<evidence type="ECO:0000259" key="1">
    <source>
        <dbReference type="Pfam" id="PF17128"/>
    </source>
</evidence>
<name>A0A6B8RG29_9BACL</name>
<gene>
    <name evidence="2" type="ORF">EHS13_06360</name>
</gene>
<proteinExistence type="predicted"/>
<dbReference type="SUPFAM" id="SSF48452">
    <property type="entry name" value="TPR-like"/>
    <property type="match status" value="1"/>
</dbReference>
<dbReference type="InterPro" id="IPR033396">
    <property type="entry name" value="DUF5107"/>
</dbReference>
<dbReference type="KEGG" id="ppsc:EHS13_06360"/>
<protein>
    <submittedName>
        <fullName evidence="2">DUF5107 domain-containing protein</fullName>
    </submittedName>
</protein>
<dbReference type="Pfam" id="PF17128">
    <property type="entry name" value="DUF5107"/>
    <property type="match status" value="1"/>
</dbReference>
<evidence type="ECO:0000313" key="2">
    <source>
        <dbReference type="EMBL" id="QGQ94535.1"/>
    </source>
</evidence>
<dbReference type="AlphaFoldDB" id="A0A6B8RG29"/>
<dbReference type="GO" id="GO:0030246">
    <property type="term" value="F:carbohydrate binding"/>
    <property type="evidence" value="ECO:0007669"/>
    <property type="project" value="InterPro"/>
</dbReference>
<accession>A0A6B8RG29</accession>